<reference evidence="1" key="1">
    <citation type="journal article" date="2022" name="G3 (Bethesda)">
        <title>High quality genome of the basidiomycete yeast Dioszegia hungarica PDD-24b-2 isolated from cloud water.</title>
        <authorList>
            <person name="Jarrige D."/>
            <person name="Haridas S."/>
            <person name="Bleykasten-Grosshans C."/>
            <person name="Joly M."/>
            <person name="Nadalig T."/>
            <person name="Sancelme M."/>
            <person name="Vuilleumier S."/>
            <person name="Grigoriev I.V."/>
            <person name="Amato P."/>
            <person name="Bringel F."/>
        </authorList>
    </citation>
    <scope>NUCLEOTIDE SEQUENCE</scope>
    <source>
        <strain evidence="1">PDD-24b-2</strain>
    </source>
</reference>
<protein>
    <recommendedName>
        <fullName evidence="3">Protein kinase domain-containing protein</fullName>
    </recommendedName>
</protein>
<evidence type="ECO:0000313" key="1">
    <source>
        <dbReference type="EMBL" id="KAI9635873.1"/>
    </source>
</evidence>
<organism evidence="1 2">
    <name type="scientific">Dioszegia hungarica</name>
    <dbReference type="NCBI Taxonomy" id="4972"/>
    <lineage>
        <taxon>Eukaryota</taxon>
        <taxon>Fungi</taxon>
        <taxon>Dikarya</taxon>
        <taxon>Basidiomycota</taxon>
        <taxon>Agaricomycotina</taxon>
        <taxon>Tremellomycetes</taxon>
        <taxon>Tremellales</taxon>
        <taxon>Bulleribasidiaceae</taxon>
        <taxon>Dioszegia</taxon>
    </lineage>
</organism>
<dbReference type="GeneID" id="77732197"/>
<dbReference type="EMBL" id="JAKWFO010000005">
    <property type="protein sequence ID" value="KAI9635873.1"/>
    <property type="molecule type" value="Genomic_DNA"/>
</dbReference>
<gene>
    <name evidence="1" type="ORF">MKK02DRAFT_44569</name>
</gene>
<dbReference type="Proteomes" id="UP001164286">
    <property type="component" value="Unassembled WGS sequence"/>
</dbReference>
<keyword evidence="2" id="KW-1185">Reference proteome</keyword>
<sequence length="371" mass="41338">MDEYEIGKRLRVICTPAHTSSSAGDNPGERSEIDLELEILHAYTPFTTSVVCLVRIISLSTSPPVGGLPETCVLKLYDRRYAINARETFDAGRLYSAAKEAAYQRFLQAAVADPSIEEKTIWQLSEEEDEGGVEAYLERSCQKQYIAEMGAYGDLAELQGTLIPTLYGSVRYRLAAPLPSSSPVGGTPSPIRYGVNGILIEHIPSTTLEAYLTAAMQSDPIPYDYISDVCDQVIKLMDRLDNFKVLNQDCGMRNILVVSDAASQPELSPSSIRPSRCVAIDFAYSRLRFPDETDEQWRRAKENQSEQEVIGCHISQLLASLARARPSETAKAGLWKNVRANRRWYRELSKEEQKAYQTDGHWGLSKAAGQQ</sequence>
<dbReference type="RefSeq" id="XP_052945650.1">
    <property type="nucleotide sequence ID" value="XM_053092992.1"/>
</dbReference>
<evidence type="ECO:0008006" key="3">
    <source>
        <dbReference type="Google" id="ProtNLM"/>
    </source>
</evidence>
<comment type="caution">
    <text evidence="1">The sequence shown here is derived from an EMBL/GenBank/DDBJ whole genome shotgun (WGS) entry which is preliminary data.</text>
</comment>
<proteinExistence type="predicted"/>
<accession>A0AA38H7Z1</accession>
<dbReference type="AlphaFoldDB" id="A0AA38H7Z1"/>
<evidence type="ECO:0000313" key="2">
    <source>
        <dbReference type="Proteomes" id="UP001164286"/>
    </source>
</evidence>
<name>A0AA38H7Z1_9TREE</name>